<protein>
    <recommendedName>
        <fullName evidence="4">Xaa-Pro aminopeptidase</fullName>
        <ecNumber evidence="4">3.4.11.9</ecNumber>
    </recommendedName>
</protein>
<keyword evidence="12" id="KW-1185">Reference proteome</keyword>
<dbReference type="InterPro" id="IPR036005">
    <property type="entry name" value="Creatinase/aminopeptidase-like"/>
</dbReference>
<evidence type="ECO:0000256" key="6">
    <source>
        <dbReference type="ARBA" id="ARBA00022801"/>
    </source>
</evidence>
<dbReference type="SUPFAM" id="SSF55920">
    <property type="entry name" value="Creatinase/aminopeptidase"/>
    <property type="match status" value="1"/>
</dbReference>
<comment type="similarity">
    <text evidence="3 8">Belongs to the peptidase M24B family.</text>
</comment>
<dbReference type="Gene3D" id="3.90.230.10">
    <property type="entry name" value="Creatinase/methionine aminopeptidase superfamily"/>
    <property type="match status" value="1"/>
</dbReference>
<dbReference type="GO" id="GO:0004177">
    <property type="term" value="F:aminopeptidase activity"/>
    <property type="evidence" value="ECO:0007669"/>
    <property type="project" value="UniProtKB-KW"/>
</dbReference>
<dbReference type="PANTHER" id="PTHR43226:SF4">
    <property type="entry name" value="XAA-PRO AMINOPEPTIDASE 3"/>
    <property type="match status" value="1"/>
</dbReference>
<dbReference type="PROSITE" id="PS00491">
    <property type="entry name" value="PROLINE_PEPTIDASE"/>
    <property type="match status" value="1"/>
</dbReference>
<organism evidence="11 12">
    <name type="scientific">Cryobacterium glucosi</name>
    <dbReference type="NCBI Taxonomy" id="1259175"/>
    <lineage>
        <taxon>Bacteria</taxon>
        <taxon>Bacillati</taxon>
        <taxon>Actinomycetota</taxon>
        <taxon>Actinomycetes</taxon>
        <taxon>Micrococcales</taxon>
        <taxon>Microbacteriaceae</taxon>
        <taxon>Cryobacterium</taxon>
    </lineage>
</organism>
<feature type="domain" description="Aminopeptidase P N-terminal" evidence="10">
    <location>
        <begin position="82"/>
        <end position="226"/>
    </location>
</feature>
<dbReference type="PANTHER" id="PTHR43226">
    <property type="entry name" value="XAA-PRO AMINOPEPTIDASE 3"/>
    <property type="match status" value="1"/>
</dbReference>
<dbReference type="EMBL" id="SOFS01000045">
    <property type="protein sequence ID" value="TFC16747.1"/>
    <property type="molecule type" value="Genomic_DNA"/>
</dbReference>
<evidence type="ECO:0000256" key="7">
    <source>
        <dbReference type="ARBA" id="ARBA00023211"/>
    </source>
</evidence>
<dbReference type="Proteomes" id="UP000297604">
    <property type="component" value="Unassembled WGS sequence"/>
</dbReference>
<sequence>MLVAHGPPTARCPPSPRPGGSRRRSSGQWDNGAMANSTETVPTVTAKPRPNENRSTTPGSDGFKSYISSGWAERVDTLPPAREQAPFAAARRARVSAMYPGQRLIVPAGRLKQRSNDTDYAFRAHSAFSHLTGWGSDAEPGAVLVLEPTTTGHDATLYFRERAGRDSDEFYANADIGEFWIGPRPSIAQVASDLAITVRGIADLDSVLTVVDSETLVIREADPAFTVAVDEGRLRFAADKVLGDNATNTPFSLEVNGEHETDDRFARDLSELRLVKDSYEIAQMRLAIAATGRGFEDVIRDLPRSSAHERGERLVEGVFNTRARSDGNAVGYDTIAASGPHACILHWTRNDGPLNPGDLILLDAGIEVDSYYTADVTRTLPVDGTFSPVQRRVYEAVREAADAAFAVARPGAIFREVHAAAMAVIARRTAEWGTLPVTAEEALKPENGQHRRYMVHGTSHHLGIDVHDCAQARRDMYLDGVIEAGMIFTIEPGLYFQPDDLTVPFEFRGIGVRIEDDVLITATGAENLSVGIPRTADDVEAWIASLTA</sequence>
<dbReference type="EC" id="3.4.11.9" evidence="4"/>
<dbReference type="InterPro" id="IPR001131">
    <property type="entry name" value="Peptidase_M24B_aminopep-P_CS"/>
</dbReference>
<name>A0ABY2IKM1_9MICO</name>
<evidence type="ECO:0000313" key="12">
    <source>
        <dbReference type="Proteomes" id="UP000297604"/>
    </source>
</evidence>
<evidence type="ECO:0000256" key="4">
    <source>
        <dbReference type="ARBA" id="ARBA00012574"/>
    </source>
</evidence>
<dbReference type="Gene3D" id="3.40.350.10">
    <property type="entry name" value="Creatinase/prolidase N-terminal domain"/>
    <property type="match status" value="1"/>
</dbReference>
<evidence type="ECO:0000256" key="3">
    <source>
        <dbReference type="ARBA" id="ARBA00008766"/>
    </source>
</evidence>
<evidence type="ECO:0000259" key="10">
    <source>
        <dbReference type="SMART" id="SM01011"/>
    </source>
</evidence>
<keyword evidence="11" id="KW-0031">Aminopeptidase</keyword>
<comment type="cofactor">
    <cofactor evidence="2">
        <name>Mn(2+)</name>
        <dbReference type="ChEBI" id="CHEBI:29035"/>
    </cofactor>
</comment>
<feature type="compositionally biased region" description="Polar residues" evidence="9">
    <location>
        <begin position="34"/>
        <end position="43"/>
    </location>
</feature>
<dbReference type="InterPro" id="IPR029149">
    <property type="entry name" value="Creatin/AminoP/Spt16_N"/>
</dbReference>
<dbReference type="SMART" id="SM01011">
    <property type="entry name" value="AMP_N"/>
    <property type="match status" value="1"/>
</dbReference>
<evidence type="ECO:0000256" key="2">
    <source>
        <dbReference type="ARBA" id="ARBA00001936"/>
    </source>
</evidence>
<gene>
    <name evidence="11" type="ORF">E3O46_17720</name>
</gene>
<dbReference type="CDD" id="cd01087">
    <property type="entry name" value="Prolidase"/>
    <property type="match status" value="1"/>
</dbReference>
<accession>A0ABY2IKM1</accession>
<comment type="catalytic activity">
    <reaction evidence="1">
        <text>Release of any N-terminal amino acid, including proline, that is linked to proline, even from a dipeptide or tripeptide.</text>
        <dbReference type="EC" id="3.4.11.9"/>
    </reaction>
</comment>
<keyword evidence="7" id="KW-0464">Manganese</keyword>
<evidence type="ECO:0000256" key="1">
    <source>
        <dbReference type="ARBA" id="ARBA00001424"/>
    </source>
</evidence>
<evidence type="ECO:0000313" key="11">
    <source>
        <dbReference type="EMBL" id="TFC16747.1"/>
    </source>
</evidence>
<keyword evidence="6" id="KW-0378">Hydrolase</keyword>
<dbReference type="InterPro" id="IPR000994">
    <property type="entry name" value="Pept_M24"/>
</dbReference>
<evidence type="ECO:0000256" key="5">
    <source>
        <dbReference type="ARBA" id="ARBA00022723"/>
    </source>
</evidence>
<evidence type="ECO:0000256" key="9">
    <source>
        <dbReference type="SAM" id="MobiDB-lite"/>
    </source>
</evidence>
<dbReference type="Pfam" id="PF00557">
    <property type="entry name" value="Peptidase_M24"/>
    <property type="match status" value="1"/>
</dbReference>
<proteinExistence type="inferred from homology"/>
<keyword evidence="5 8" id="KW-0479">Metal-binding</keyword>
<keyword evidence="11" id="KW-0645">Protease</keyword>
<feature type="region of interest" description="Disordered" evidence="9">
    <location>
        <begin position="1"/>
        <end position="65"/>
    </location>
</feature>
<comment type="caution">
    <text evidence="11">The sequence shown here is derived from an EMBL/GenBank/DDBJ whole genome shotgun (WGS) entry which is preliminary data.</text>
</comment>
<dbReference type="InterPro" id="IPR007865">
    <property type="entry name" value="Aminopep_P_N"/>
</dbReference>
<dbReference type="SUPFAM" id="SSF53092">
    <property type="entry name" value="Creatinase/prolidase N-terminal domain"/>
    <property type="match status" value="1"/>
</dbReference>
<reference evidence="11 12" key="1">
    <citation type="submission" date="2019-03" db="EMBL/GenBank/DDBJ databases">
        <title>Genomics of glacier-inhabiting Cryobacterium strains.</title>
        <authorList>
            <person name="Liu Q."/>
            <person name="Xin Y.-H."/>
        </authorList>
    </citation>
    <scope>NUCLEOTIDE SEQUENCE [LARGE SCALE GENOMIC DNA]</scope>
    <source>
        <strain evidence="11 12">MDB1-5</strain>
    </source>
</reference>
<dbReference type="InterPro" id="IPR052433">
    <property type="entry name" value="X-Pro_dipept-like"/>
</dbReference>
<dbReference type="Pfam" id="PF05195">
    <property type="entry name" value="AMP_N"/>
    <property type="match status" value="1"/>
</dbReference>
<evidence type="ECO:0000256" key="8">
    <source>
        <dbReference type="RuleBase" id="RU000590"/>
    </source>
</evidence>